<dbReference type="eggNOG" id="COG1506">
    <property type="taxonomic scope" value="Bacteria"/>
</dbReference>
<reference evidence="6" key="1">
    <citation type="submission" date="2009-11" db="EMBL/GenBank/DDBJ databases">
        <title>The complete chromosome 1 of Sphaerobacter thermophilus DSM 20745.</title>
        <authorList>
            <person name="Lucas S."/>
            <person name="Copeland A."/>
            <person name="Lapidus A."/>
            <person name="Glavina del Rio T."/>
            <person name="Dalin E."/>
            <person name="Tice H."/>
            <person name="Bruce D."/>
            <person name="Goodwin L."/>
            <person name="Pitluck S."/>
            <person name="Kyrpides N."/>
            <person name="Mavromatis K."/>
            <person name="Ivanova N."/>
            <person name="Mikhailova N."/>
            <person name="LaButti K.M."/>
            <person name="Clum A."/>
            <person name="Sun H.I."/>
            <person name="Brettin T."/>
            <person name="Detter J.C."/>
            <person name="Han C."/>
            <person name="Larimer F."/>
            <person name="Land M."/>
            <person name="Hauser L."/>
            <person name="Markowitz V."/>
            <person name="Cheng J.F."/>
            <person name="Hugenholtz P."/>
            <person name="Woyke T."/>
            <person name="Wu D."/>
            <person name="Steenblock K."/>
            <person name="Schneider S."/>
            <person name="Pukall R."/>
            <person name="Goeker M."/>
            <person name="Klenk H.P."/>
            <person name="Eisen J.A."/>
        </authorList>
    </citation>
    <scope>NUCLEOTIDE SEQUENCE [LARGE SCALE GENOMIC DNA]</scope>
    <source>
        <strain evidence="6">ATCC 49802 / DSM 20745 / S 6022</strain>
    </source>
</reference>
<dbReference type="InterPro" id="IPR011659">
    <property type="entry name" value="WD40"/>
</dbReference>
<proteinExistence type="predicted"/>
<keyword evidence="2" id="KW-0720">Serine protease</keyword>
<dbReference type="SUPFAM" id="SSF82171">
    <property type="entry name" value="DPP6 N-terminal domain-like"/>
    <property type="match status" value="1"/>
</dbReference>
<dbReference type="EMBL" id="CP001823">
    <property type="protein sequence ID" value="ACZ39380.1"/>
    <property type="molecule type" value="Genomic_DNA"/>
</dbReference>
<organism evidence="5 6">
    <name type="scientific">Sphaerobacter thermophilus (strain ATCC 49802 / DSM 20745 / KCCM 41009 / NCIMB 13125 / S 6022)</name>
    <dbReference type="NCBI Taxonomy" id="479434"/>
    <lineage>
        <taxon>Bacteria</taxon>
        <taxon>Pseudomonadati</taxon>
        <taxon>Thermomicrobiota</taxon>
        <taxon>Thermomicrobia</taxon>
        <taxon>Sphaerobacterales</taxon>
        <taxon>Sphaerobacterineae</taxon>
        <taxon>Sphaerobacteraceae</taxon>
        <taxon>Sphaerobacter</taxon>
    </lineage>
</organism>
<evidence type="ECO:0000256" key="1">
    <source>
        <dbReference type="ARBA" id="ARBA00022801"/>
    </source>
</evidence>
<dbReference type="Proteomes" id="UP000002027">
    <property type="component" value="Chromosome 1"/>
</dbReference>
<dbReference type="GO" id="GO:0004252">
    <property type="term" value="F:serine-type endopeptidase activity"/>
    <property type="evidence" value="ECO:0007669"/>
    <property type="project" value="TreeGrafter"/>
</dbReference>
<dbReference type="Pfam" id="PF10647">
    <property type="entry name" value="Gmad1"/>
    <property type="match status" value="1"/>
</dbReference>
<name>D1C563_SPHTD</name>
<dbReference type="eggNOG" id="COG0823">
    <property type="taxonomic scope" value="Bacteria"/>
</dbReference>
<dbReference type="Pfam" id="PF00326">
    <property type="entry name" value="Peptidase_S9"/>
    <property type="match status" value="1"/>
</dbReference>
<dbReference type="InterPro" id="IPR001375">
    <property type="entry name" value="Peptidase_S9_cat"/>
</dbReference>
<dbReference type="GO" id="GO:0006508">
    <property type="term" value="P:proteolysis"/>
    <property type="evidence" value="ECO:0007669"/>
    <property type="project" value="InterPro"/>
</dbReference>
<dbReference type="InParanoid" id="D1C563"/>
<evidence type="ECO:0000259" key="3">
    <source>
        <dbReference type="Pfam" id="PF00326"/>
    </source>
</evidence>
<sequence length="652" mass="71370">MAAERLLPFEQAVSATLVTDVQISPDGRHVAYVTAPASKEGEHPVSAIWLVAADGGTPRRLTTSEAADGAPRWSPDGRRLAFVSDRLERGKPQVYVLDLAGGEAVRVTAAEGGVGQAAWSPDGSLLAYTAMDAETEEEKRRREERDDARLVDADVKRASLWVIAVPEATAAIDPNALPEPRRISPEGIHIGTEADAGFTWAPDGKSFVVLASPDPKAHYTFAPEMAILSLDGELRSLGRFEGLLTAPKFSPDGKTLAFVAAEEVMPAFFSLQTMPASGGQPHIVAPGFEGSFRDFHWLPDGERIVTSVEMGQQVTVKVFNLTSGEVSDAFAPFERVGVVTAFRLSASGDRAAFVYAHDESYGDVYAADLGGEPRRLTDLNPWTRDYEWGEVRDIRWTSTDGLEIEGMVILPVGYEEGKRYPLLVHIHGGPCGAWLHHLYAGWHDWGQFFAQRGYAVFLPNPRGSSGRGTAFLCGIVGCYGEPDWEDINSGVDYLIEQGIADPDQLVVGGWSGGGFLTNWAITHSDRFKAAVSGAGISNWVSFQGTADVRSVFDRYLGPVDEEVETHWRLSPIRVISRATTPTLILYGENDIRVPPSQGFELYEGLKSRGVETQLVLYPREPHVIMERKHQIDVLQRAIDWYERHLGRAAQDA</sequence>
<dbReference type="AlphaFoldDB" id="D1C563"/>
<keyword evidence="6" id="KW-1185">Reference proteome</keyword>
<feature type="domain" description="Lipoprotein LpqB C-terminal" evidence="4">
    <location>
        <begin position="241"/>
        <end position="402"/>
    </location>
</feature>
<accession>D1C563</accession>
<evidence type="ECO:0000313" key="5">
    <source>
        <dbReference type="EMBL" id="ACZ39380.1"/>
    </source>
</evidence>
<dbReference type="SUPFAM" id="SSF53474">
    <property type="entry name" value="alpha/beta-Hydrolases"/>
    <property type="match status" value="1"/>
</dbReference>
<dbReference type="Pfam" id="PF07676">
    <property type="entry name" value="PD40"/>
    <property type="match status" value="2"/>
</dbReference>
<evidence type="ECO:0000259" key="4">
    <source>
        <dbReference type="Pfam" id="PF10647"/>
    </source>
</evidence>
<dbReference type="Gene3D" id="2.120.10.30">
    <property type="entry name" value="TolB, C-terminal domain"/>
    <property type="match status" value="2"/>
</dbReference>
<evidence type="ECO:0000256" key="2">
    <source>
        <dbReference type="ARBA" id="ARBA00022825"/>
    </source>
</evidence>
<gene>
    <name evidence="5" type="ordered locus">Sthe_1948</name>
</gene>
<dbReference type="STRING" id="479434.Sthe_1948"/>
<dbReference type="InterPro" id="IPR029058">
    <property type="entry name" value="AB_hydrolase_fold"/>
</dbReference>
<reference evidence="5 6" key="2">
    <citation type="journal article" date="2010" name="Stand. Genomic Sci.">
        <title>Complete genome sequence of Desulfohalobium retbaense type strain (HR(100)).</title>
        <authorList>
            <person name="Spring S."/>
            <person name="Nolan M."/>
            <person name="Lapidus A."/>
            <person name="Glavina Del Rio T."/>
            <person name="Copeland A."/>
            <person name="Tice H."/>
            <person name="Cheng J.F."/>
            <person name="Lucas S."/>
            <person name="Land M."/>
            <person name="Chen F."/>
            <person name="Bruce D."/>
            <person name="Goodwin L."/>
            <person name="Pitluck S."/>
            <person name="Ivanova N."/>
            <person name="Mavromatis K."/>
            <person name="Mikhailova N."/>
            <person name="Pati A."/>
            <person name="Chen A."/>
            <person name="Palaniappan K."/>
            <person name="Hauser L."/>
            <person name="Chang Y.J."/>
            <person name="Jeffries C.D."/>
            <person name="Munk C."/>
            <person name="Kiss H."/>
            <person name="Chain P."/>
            <person name="Han C."/>
            <person name="Brettin T."/>
            <person name="Detter J.C."/>
            <person name="Schuler E."/>
            <person name="Goker M."/>
            <person name="Rohde M."/>
            <person name="Bristow J."/>
            <person name="Eisen J.A."/>
            <person name="Markowitz V."/>
            <person name="Hugenholtz P."/>
            <person name="Kyrpides N.C."/>
            <person name="Klenk H.P."/>
        </authorList>
    </citation>
    <scope>NUCLEOTIDE SEQUENCE [LARGE SCALE GENOMIC DNA]</scope>
    <source>
        <strain evidence="6">ATCC 49802 / DSM 20745 / S 6022</strain>
    </source>
</reference>
<dbReference type="Gene3D" id="3.40.50.1820">
    <property type="entry name" value="alpha/beta hydrolase"/>
    <property type="match status" value="1"/>
</dbReference>
<dbReference type="HOGENOM" id="CLU_008615_2_1_0"/>
<keyword evidence="2" id="KW-0645">Protease</keyword>
<dbReference type="InterPro" id="IPR011042">
    <property type="entry name" value="6-blade_b-propeller_TolB-like"/>
</dbReference>
<protein>
    <submittedName>
        <fullName evidence="5">Peptidase S9 prolyl oligopeptidase active site domain protein</fullName>
    </submittedName>
</protein>
<dbReference type="OrthoDB" id="108903at2"/>
<evidence type="ECO:0000313" key="6">
    <source>
        <dbReference type="Proteomes" id="UP000002027"/>
    </source>
</evidence>
<dbReference type="InterPro" id="IPR018910">
    <property type="entry name" value="LpqB_C"/>
</dbReference>
<feature type="domain" description="Peptidase S9 prolyl oligopeptidase catalytic" evidence="3">
    <location>
        <begin position="447"/>
        <end position="646"/>
    </location>
</feature>
<dbReference type="PANTHER" id="PTHR42776:SF27">
    <property type="entry name" value="DIPEPTIDYL PEPTIDASE FAMILY MEMBER 6"/>
    <property type="match status" value="1"/>
</dbReference>
<keyword evidence="1" id="KW-0378">Hydrolase</keyword>
<dbReference type="KEGG" id="sti:Sthe_1948"/>
<dbReference type="PANTHER" id="PTHR42776">
    <property type="entry name" value="SERINE PEPTIDASE S9 FAMILY MEMBER"/>
    <property type="match status" value="1"/>
</dbReference>
<dbReference type="RefSeq" id="WP_012872426.1">
    <property type="nucleotide sequence ID" value="NC_013523.1"/>
</dbReference>